<dbReference type="RefSeq" id="XP_025496399.1">
    <property type="nucleotide sequence ID" value="XM_025640076.1"/>
</dbReference>
<sequence>MKDTESVLVQTNIDRRTCRRVKPMQVLVLGLCRTGTLSTWLALQELGYETYHMTSIMQNPKDAVLWAEAFRGKYHDGRPFTRADWDQLLGHVEAVTDFPAAIFVEELVAAYPDAKVVLTLRDVDAWYASMQQTIMAQTYSPLATLLGWIDPEKFGAGNRMCRLGFDAMFAGDFARNGKQAFREHYDRVRSVVPRDRLLEWNPAEGWVPLCSFLGKDVPATPFPRANEKAIFQKKSAAVVRSAFGRFLKKMTCYGLGIAVAYLAARHGREVWLRVTQWV</sequence>
<accession>A0A319CP23</accession>
<keyword evidence="2" id="KW-1185">Reference proteome</keyword>
<dbReference type="Pfam" id="PF17784">
    <property type="entry name" value="Sulfotransfer_4"/>
    <property type="match status" value="1"/>
</dbReference>
<dbReference type="InterPro" id="IPR040632">
    <property type="entry name" value="Sulfotransfer_4"/>
</dbReference>
<dbReference type="EMBL" id="KZ821677">
    <property type="protein sequence ID" value="PYH86199.1"/>
    <property type="molecule type" value="Genomic_DNA"/>
</dbReference>
<protein>
    <recommendedName>
        <fullName evidence="3">NAD dependent epimerase/dehydratase</fullName>
    </recommendedName>
</protein>
<proteinExistence type="predicted"/>
<dbReference type="VEuPathDB" id="FungiDB:BO82DRAFT_418571"/>
<dbReference type="PANTHER" id="PTHR36978">
    <property type="entry name" value="P-LOOP CONTAINING NUCLEOTIDE TRIPHOSPHATE HYDROLASE"/>
    <property type="match status" value="1"/>
</dbReference>
<dbReference type="Proteomes" id="UP000248340">
    <property type="component" value="Unassembled WGS sequence"/>
</dbReference>
<dbReference type="Gene3D" id="3.40.50.300">
    <property type="entry name" value="P-loop containing nucleotide triphosphate hydrolases"/>
    <property type="match status" value="1"/>
</dbReference>
<dbReference type="OrthoDB" id="408152at2759"/>
<evidence type="ECO:0008006" key="3">
    <source>
        <dbReference type="Google" id="ProtNLM"/>
    </source>
</evidence>
<dbReference type="SUPFAM" id="SSF52540">
    <property type="entry name" value="P-loop containing nucleoside triphosphate hydrolases"/>
    <property type="match status" value="1"/>
</dbReference>
<reference evidence="1 2" key="1">
    <citation type="submission" date="2016-12" db="EMBL/GenBank/DDBJ databases">
        <title>The genomes of Aspergillus section Nigri reveals drivers in fungal speciation.</title>
        <authorList>
            <consortium name="DOE Joint Genome Institute"/>
            <person name="Vesth T.C."/>
            <person name="Nybo J."/>
            <person name="Theobald S."/>
            <person name="Brandl J."/>
            <person name="Frisvad J.C."/>
            <person name="Nielsen K.F."/>
            <person name="Lyhne E.K."/>
            <person name="Kogle M.E."/>
            <person name="Kuo A."/>
            <person name="Riley R."/>
            <person name="Clum A."/>
            <person name="Nolan M."/>
            <person name="Lipzen A."/>
            <person name="Salamov A."/>
            <person name="Henrissat B."/>
            <person name="Wiebenga A."/>
            <person name="De Vries R.P."/>
            <person name="Grigoriev I.V."/>
            <person name="Mortensen U.H."/>
            <person name="Andersen M.R."/>
            <person name="Baker S.E."/>
        </authorList>
    </citation>
    <scope>NUCLEOTIDE SEQUENCE [LARGE SCALE GENOMIC DNA]</scope>
    <source>
        <strain evidence="1 2">CBS 121591</strain>
    </source>
</reference>
<dbReference type="PANTHER" id="PTHR36978:SF4">
    <property type="entry name" value="P-LOOP CONTAINING NUCLEOSIDE TRIPHOSPHATE HYDROLASE PROTEIN"/>
    <property type="match status" value="1"/>
</dbReference>
<dbReference type="InterPro" id="IPR027417">
    <property type="entry name" value="P-loop_NTPase"/>
</dbReference>
<dbReference type="STRING" id="1448315.A0A319CP23"/>
<name>A0A319CP23_9EURO</name>
<organism evidence="1 2">
    <name type="scientific">Aspergillus uvarum CBS 121591</name>
    <dbReference type="NCBI Taxonomy" id="1448315"/>
    <lineage>
        <taxon>Eukaryota</taxon>
        <taxon>Fungi</taxon>
        <taxon>Dikarya</taxon>
        <taxon>Ascomycota</taxon>
        <taxon>Pezizomycotina</taxon>
        <taxon>Eurotiomycetes</taxon>
        <taxon>Eurotiomycetidae</taxon>
        <taxon>Eurotiales</taxon>
        <taxon>Aspergillaceae</taxon>
        <taxon>Aspergillus</taxon>
        <taxon>Aspergillus subgen. Circumdati</taxon>
    </lineage>
</organism>
<gene>
    <name evidence="1" type="ORF">BO82DRAFT_418571</name>
</gene>
<dbReference type="GeneID" id="37142818"/>
<evidence type="ECO:0000313" key="1">
    <source>
        <dbReference type="EMBL" id="PYH86199.1"/>
    </source>
</evidence>
<dbReference type="AlphaFoldDB" id="A0A319CP23"/>
<evidence type="ECO:0000313" key="2">
    <source>
        <dbReference type="Proteomes" id="UP000248340"/>
    </source>
</evidence>